<dbReference type="Gene3D" id="3.40.640.10">
    <property type="entry name" value="Type I PLP-dependent aspartate aminotransferase-like (Major domain)"/>
    <property type="match status" value="1"/>
</dbReference>
<dbReference type="HAMAP" id="MF_00713">
    <property type="entry name" value="GcvPB"/>
    <property type="match status" value="1"/>
</dbReference>
<keyword evidence="10" id="KW-1185">Reference proteome</keyword>
<comment type="function">
    <text evidence="2 6">The glycine cleavage system catalyzes the degradation of glycine. The P protein binds the alpha-amino group of glycine through its pyridoxal phosphate cofactor; CO(2) is released and the remaining methylamine moiety is then transferred to the lipoamide cofactor of the H protein.</text>
</comment>
<evidence type="ECO:0000313" key="10">
    <source>
        <dbReference type="Proteomes" id="UP000077926"/>
    </source>
</evidence>
<evidence type="ECO:0000256" key="5">
    <source>
        <dbReference type="ARBA" id="ARBA00049026"/>
    </source>
</evidence>
<dbReference type="InterPro" id="IPR015422">
    <property type="entry name" value="PyrdxlP-dep_Trfase_small"/>
</dbReference>
<dbReference type="GO" id="GO:0005829">
    <property type="term" value="C:cytosol"/>
    <property type="evidence" value="ECO:0007669"/>
    <property type="project" value="TreeGrafter"/>
</dbReference>
<proteinExistence type="inferred from homology"/>
<evidence type="ECO:0000313" key="9">
    <source>
        <dbReference type="EMBL" id="AOH55680.1"/>
    </source>
</evidence>
<evidence type="ECO:0000259" key="7">
    <source>
        <dbReference type="Pfam" id="PF02347"/>
    </source>
</evidence>
<evidence type="ECO:0000256" key="2">
    <source>
        <dbReference type="ARBA" id="ARBA00003788"/>
    </source>
</evidence>
<dbReference type="FunFam" id="3.40.640.10:FF:000034">
    <property type="entry name" value="Probable glycine dehydrogenase (decarboxylating) subunit 2"/>
    <property type="match status" value="1"/>
</dbReference>
<dbReference type="NCBIfam" id="NF003346">
    <property type="entry name" value="PRK04366.1"/>
    <property type="match status" value="1"/>
</dbReference>
<comment type="subunit">
    <text evidence="6">The glycine cleavage system is composed of four proteins: P, T, L and H. In this organism, the P 'protein' is a heterodimer of two subunits.</text>
</comment>
<name>A0A1B3XR39_9BACI</name>
<dbReference type="EMBL" id="CP017080">
    <property type="protein sequence ID" value="AOH55680.1"/>
    <property type="molecule type" value="Genomic_DNA"/>
</dbReference>
<comment type="similarity">
    <text evidence="6">Belongs to the GcvP family. C-terminal subunit subfamily.</text>
</comment>
<dbReference type="InterPro" id="IPR015424">
    <property type="entry name" value="PyrdxlP-dep_Trfase"/>
</dbReference>
<dbReference type="CDD" id="cd00613">
    <property type="entry name" value="GDC-P"/>
    <property type="match status" value="1"/>
</dbReference>
<dbReference type="InterPro" id="IPR049316">
    <property type="entry name" value="GDC-P_C"/>
</dbReference>
<dbReference type="GO" id="GO:0005960">
    <property type="term" value="C:glycine cleavage complex"/>
    <property type="evidence" value="ECO:0007669"/>
    <property type="project" value="TreeGrafter"/>
</dbReference>
<dbReference type="STRING" id="264697.ABE28_015070"/>
<evidence type="ECO:0000256" key="4">
    <source>
        <dbReference type="ARBA" id="ARBA00023002"/>
    </source>
</evidence>
<reference evidence="9 10" key="1">
    <citation type="submission" date="2016-08" db="EMBL/GenBank/DDBJ databases">
        <title>Complete genome sequence of Bacillus muralis G25-68, a strain with toxicity to nematodes.</title>
        <authorList>
            <person name="Zheng Z."/>
        </authorList>
    </citation>
    <scope>NUCLEOTIDE SEQUENCE [LARGE SCALE GENOMIC DNA]</scope>
    <source>
        <strain evidence="9 10">G25-68</strain>
    </source>
</reference>
<accession>A0A1B3XR39</accession>
<comment type="catalytic activity">
    <reaction evidence="5 6">
        <text>N(6)-[(R)-lipoyl]-L-lysyl-[glycine-cleavage complex H protein] + glycine + H(+) = N(6)-[(R)-S(8)-aminomethyldihydrolipoyl]-L-lysyl-[glycine-cleavage complex H protein] + CO2</text>
        <dbReference type="Rhea" id="RHEA:24304"/>
        <dbReference type="Rhea" id="RHEA-COMP:10494"/>
        <dbReference type="Rhea" id="RHEA-COMP:10495"/>
        <dbReference type="ChEBI" id="CHEBI:15378"/>
        <dbReference type="ChEBI" id="CHEBI:16526"/>
        <dbReference type="ChEBI" id="CHEBI:57305"/>
        <dbReference type="ChEBI" id="CHEBI:83099"/>
        <dbReference type="ChEBI" id="CHEBI:83143"/>
        <dbReference type="EC" id="1.4.4.2"/>
    </reaction>
</comment>
<dbReference type="GO" id="GO:0004375">
    <property type="term" value="F:glycine dehydrogenase (decarboxylating) activity"/>
    <property type="evidence" value="ECO:0007669"/>
    <property type="project" value="UniProtKB-EC"/>
</dbReference>
<dbReference type="Gene3D" id="3.90.1150.10">
    <property type="entry name" value="Aspartate Aminotransferase, domain 1"/>
    <property type="match status" value="1"/>
</dbReference>
<dbReference type="PANTHER" id="PTHR11773">
    <property type="entry name" value="GLYCINE DEHYDROGENASE, DECARBOXYLATING"/>
    <property type="match status" value="1"/>
</dbReference>
<dbReference type="PANTHER" id="PTHR11773:SF1">
    <property type="entry name" value="GLYCINE DEHYDROGENASE (DECARBOXYLATING), MITOCHONDRIAL"/>
    <property type="match status" value="1"/>
</dbReference>
<keyword evidence="4 6" id="KW-0560">Oxidoreductase</keyword>
<evidence type="ECO:0000256" key="1">
    <source>
        <dbReference type="ARBA" id="ARBA00001933"/>
    </source>
</evidence>
<dbReference type="OrthoDB" id="9801272at2"/>
<evidence type="ECO:0000256" key="3">
    <source>
        <dbReference type="ARBA" id="ARBA00022898"/>
    </source>
</evidence>
<dbReference type="Pfam" id="PF21478">
    <property type="entry name" value="GcvP2_C"/>
    <property type="match status" value="1"/>
</dbReference>
<dbReference type="GO" id="GO:0019464">
    <property type="term" value="P:glycine decarboxylation via glycine cleavage system"/>
    <property type="evidence" value="ECO:0007669"/>
    <property type="project" value="UniProtKB-UniRule"/>
</dbReference>
<dbReference type="InterPro" id="IPR023012">
    <property type="entry name" value="GcvPB"/>
</dbReference>
<dbReference type="InterPro" id="IPR015421">
    <property type="entry name" value="PyrdxlP-dep_Trfase_major"/>
</dbReference>
<evidence type="ECO:0000259" key="8">
    <source>
        <dbReference type="Pfam" id="PF21478"/>
    </source>
</evidence>
<feature type="modified residue" description="N6-(pyridoxal phosphate)lysine" evidence="6">
    <location>
        <position position="273"/>
    </location>
</feature>
<dbReference type="KEGG" id="bmur:ABE28_015070"/>
<keyword evidence="3 6" id="KW-0663">Pyridoxal phosphate</keyword>
<sequence length="485" mass="53878">MNNQDQSLIFEISTPGRIGYSLPEMDVEATPLEEILPEGYIRTEEAALPEVSELDIMRHYTALSKRNHGVDSGFYPLGSCTMKYNPKINENVARYNGFAHIHPYQDPSTVQGALELLFDLQEHLTEITGMDQVTLQPAAGAHGEWTGLMMIRAFHEANGDTERTKVIVPDSAHGTNPASATVAGLETITVKSDENGLVDLEDLKRVVGPDTAALMLTNPNTLGLFEENILEMAQLVHEAGGKLYYDGANLNAVLSKARPGDMGFDVVHLNLHKTFTGPHGGGGPGSGPVGVKADLIPYLPKPLVVKQDERYTLDYDRPQSIGRVKPYYGNFGINVRAYTYIRSMGPDGLKAVTENAVINANYMMRRLEPFFDLPYNRHCKHEFVLSGRRQKQLGVRTLDIAKRLLDFGYHPPTIYFPLNVEEGMMIEPTETESKETLDAFIDAMIQIAKEAEETPEIVQEAPHTTVIKRLDETLAARKPILRYQA</sequence>
<dbReference type="Gene3D" id="6.20.440.10">
    <property type="match status" value="1"/>
</dbReference>
<dbReference type="GO" id="GO:0016594">
    <property type="term" value="F:glycine binding"/>
    <property type="evidence" value="ECO:0007669"/>
    <property type="project" value="TreeGrafter"/>
</dbReference>
<dbReference type="Proteomes" id="UP000077926">
    <property type="component" value="Chromosome"/>
</dbReference>
<dbReference type="InterPro" id="IPR020581">
    <property type="entry name" value="GDC_P"/>
</dbReference>
<protein>
    <recommendedName>
        <fullName evidence="6">Probable glycine dehydrogenase (decarboxylating) subunit 2</fullName>
        <ecNumber evidence="6">1.4.4.2</ecNumber>
    </recommendedName>
    <alternativeName>
        <fullName evidence="6">Glycine cleavage system P-protein subunit 2</fullName>
    </alternativeName>
    <alternativeName>
        <fullName evidence="6">Glycine decarboxylase subunit 2</fullName>
    </alternativeName>
    <alternativeName>
        <fullName evidence="6">Glycine dehydrogenase (aminomethyl-transferring) subunit 2</fullName>
    </alternativeName>
</protein>
<dbReference type="AlphaFoldDB" id="A0A1B3XR39"/>
<dbReference type="Pfam" id="PF02347">
    <property type="entry name" value="GDC-P"/>
    <property type="match status" value="1"/>
</dbReference>
<dbReference type="InterPro" id="IPR049315">
    <property type="entry name" value="GDC-P_N"/>
</dbReference>
<organism evidence="9 10">
    <name type="scientific">Peribacillus muralis</name>
    <dbReference type="NCBI Taxonomy" id="264697"/>
    <lineage>
        <taxon>Bacteria</taxon>
        <taxon>Bacillati</taxon>
        <taxon>Bacillota</taxon>
        <taxon>Bacilli</taxon>
        <taxon>Bacillales</taxon>
        <taxon>Bacillaceae</taxon>
        <taxon>Peribacillus</taxon>
    </lineage>
</organism>
<dbReference type="SUPFAM" id="SSF53383">
    <property type="entry name" value="PLP-dependent transferases"/>
    <property type="match status" value="1"/>
</dbReference>
<dbReference type="FunFam" id="3.90.1150.10:FF:000014">
    <property type="entry name" value="Probable glycine dehydrogenase (decarboxylating) subunit 2"/>
    <property type="match status" value="1"/>
</dbReference>
<comment type="cofactor">
    <cofactor evidence="1 6">
        <name>pyridoxal 5'-phosphate</name>
        <dbReference type="ChEBI" id="CHEBI:597326"/>
    </cofactor>
</comment>
<dbReference type="EC" id="1.4.4.2" evidence="6"/>
<feature type="domain" description="Glycine cleavage system P-protein N-terminal" evidence="7">
    <location>
        <begin position="45"/>
        <end position="309"/>
    </location>
</feature>
<feature type="domain" description="Glycine dehydrogenase C-terminal" evidence="8">
    <location>
        <begin position="353"/>
        <end position="456"/>
    </location>
</feature>
<dbReference type="RefSeq" id="WP_064463322.1">
    <property type="nucleotide sequence ID" value="NZ_CP017080.1"/>
</dbReference>
<gene>
    <name evidence="6" type="primary">gcvPB</name>
    <name evidence="9" type="ORF">ABE28_015070</name>
</gene>
<dbReference type="GO" id="GO:0030170">
    <property type="term" value="F:pyridoxal phosphate binding"/>
    <property type="evidence" value="ECO:0007669"/>
    <property type="project" value="TreeGrafter"/>
</dbReference>
<evidence type="ECO:0000256" key="6">
    <source>
        <dbReference type="HAMAP-Rule" id="MF_00713"/>
    </source>
</evidence>